<protein>
    <submittedName>
        <fullName evidence="1">Uncharacterized protein</fullName>
    </submittedName>
</protein>
<sequence length="106" mass="12622">NQEFVGAGLPFYEFSFTFKAEVPFEFEGWTNGIDLRKVDSTLLKQKIISYFKMYQKKYEEKNVNAIVNLNYNFTLRNVTTQYQSKQHLKEIWEEYANDLAIKTKNS</sequence>
<proteinExistence type="predicted"/>
<evidence type="ECO:0000313" key="1">
    <source>
        <dbReference type="EMBL" id="EWH08370.1"/>
    </source>
</evidence>
<organism evidence="1 2">
    <name type="scientific">Cellulophaga geojensis KL-A</name>
    <dbReference type="NCBI Taxonomy" id="1328323"/>
    <lineage>
        <taxon>Bacteria</taxon>
        <taxon>Pseudomonadati</taxon>
        <taxon>Bacteroidota</taxon>
        <taxon>Flavobacteriia</taxon>
        <taxon>Flavobacteriales</taxon>
        <taxon>Flavobacteriaceae</taxon>
        <taxon>Cellulophaga</taxon>
    </lineage>
</organism>
<accession>A0ABP3B1Z7</accession>
<comment type="caution">
    <text evidence="1">The sequence shown here is derived from an EMBL/GenBank/DDBJ whole genome shotgun (WGS) entry which is preliminary data.</text>
</comment>
<reference evidence="1 2" key="1">
    <citation type="journal article" date="2014" name="Genome Announc.">
        <title>Draft Genome Sequence of the Carrageenan-Degrading Bacterium Cellulophaga sp. Strain KL-A, Isolated from Decaying Marine Algae.</title>
        <authorList>
            <person name="Shan D."/>
            <person name="Ying J."/>
            <person name="Li X."/>
            <person name="Gao Z."/>
            <person name="Wei G."/>
            <person name="Shao Z."/>
        </authorList>
    </citation>
    <scope>NUCLEOTIDE SEQUENCE [LARGE SCALE GENOMIC DNA]</scope>
    <source>
        <strain evidence="1 2">KL-A</strain>
    </source>
</reference>
<dbReference type="Proteomes" id="UP000019275">
    <property type="component" value="Unassembled WGS sequence"/>
</dbReference>
<dbReference type="EMBL" id="ARZX01000107">
    <property type="protein sequence ID" value="EWH08370.1"/>
    <property type="molecule type" value="Genomic_DNA"/>
</dbReference>
<name>A0ABP3B1Z7_9FLAO</name>
<gene>
    <name evidence="1" type="ORF">KLA_17579</name>
</gene>
<keyword evidence="2" id="KW-1185">Reference proteome</keyword>
<evidence type="ECO:0000313" key="2">
    <source>
        <dbReference type="Proteomes" id="UP000019275"/>
    </source>
</evidence>
<feature type="non-terminal residue" evidence="1">
    <location>
        <position position="1"/>
    </location>
</feature>